<dbReference type="PANTHER" id="PTHR47843:SF2">
    <property type="entry name" value="BTB DOMAIN-CONTAINING PROTEIN"/>
    <property type="match status" value="1"/>
</dbReference>
<dbReference type="InterPro" id="IPR011333">
    <property type="entry name" value="SKP1/BTB/POZ_sf"/>
</dbReference>
<organism evidence="3 4">
    <name type="scientific">Aureobasidium pullulans</name>
    <name type="common">Black yeast</name>
    <name type="synonym">Pullularia pullulans</name>
    <dbReference type="NCBI Taxonomy" id="5580"/>
    <lineage>
        <taxon>Eukaryota</taxon>
        <taxon>Fungi</taxon>
        <taxon>Dikarya</taxon>
        <taxon>Ascomycota</taxon>
        <taxon>Pezizomycotina</taxon>
        <taxon>Dothideomycetes</taxon>
        <taxon>Dothideomycetidae</taxon>
        <taxon>Dothideales</taxon>
        <taxon>Saccotheciaceae</taxon>
        <taxon>Aureobasidium</taxon>
    </lineage>
</organism>
<dbReference type="Gene3D" id="3.30.710.10">
    <property type="entry name" value="Potassium Channel Kv1.1, Chain A"/>
    <property type="match status" value="1"/>
</dbReference>
<gene>
    <name evidence="3" type="ORF">D6D21_04269</name>
</gene>
<dbReference type="SUPFAM" id="SSF54695">
    <property type="entry name" value="POZ domain"/>
    <property type="match status" value="1"/>
</dbReference>
<evidence type="ECO:0000256" key="1">
    <source>
        <dbReference type="SAM" id="MobiDB-lite"/>
    </source>
</evidence>
<dbReference type="EMBL" id="QZAM01000067">
    <property type="protein sequence ID" value="THW45721.1"/>
    <property type="molecule type" value="Genomic_DNA"/>
</dbReference>
<accession>A0AB74J0P3</accession>
<reference evidence="3 4" key="1">
    <citation type="submission" date="2018-10" db="EMBL/GenBank/DDBJ databases">
        <title>Fifty Aureobasidium pullulans genomes reveal a recombining polyextremotolerant generalist.</title>
        <authorList>
            <person name="Gostincar C."/>
            <person name="Turk M."/>
            <person name="Zajc J."/>
            <person name="Gunde-Cimerman N."/>
        </authorList>
    </citation>
    <scope>NUCLEOTIDE SEQUENCE [LARGE SCALE GENOMIC DNA]</scope>
    <source>
        <strain evidence="3 4">EXF-10796</strain>
    </source>
</reference>
<feature type="region of interest" description="Disordered" evidence="1">
    <location>
        <begin position="1"/>
        <end position="27"/>
    </location>
</feature>
<comment type="caution">
    <text evidence="3">The sequence shown here is derived from an EMBL/GenBank/DDBJ whole genome shotgun (WGS) entry which is preliminary data.</text>
</comment>
<sequence length="238" mass="27091">MSTPPSKPQTSGSAGKAASTPNKKPSSKSYKETVVLIVGPSKEAYTLHKDLLCFYSDFFRAAFDGSFKEAIERKIELPDLETNVFEAFQVWLYTQSLPKNEEEPNTKIYPEWSLLASLWIFGDKHRIPLLQSTVMDAFIAKVDIDHQTPLLVMNMIYENTLPESPLRKAVIDIVAHRSYMLEEKGGKRTCLLPRLWTLEACMDLMAVMCAGWTHKTERLIMPEKDKCHYHIHAAGEHC</sequence>
<dbReference type="Pfam" id="PF00651">
    <property type="entry name" value="BTB"/>
    <property type="match status" value="1"/>
</dbReference>
<dbReference type="AlphaFoldDB" id="A0AB74J0P3"/>
<dbReference type="InterPro" id="IPR000210">
    <property type="entry name" value="BTB/POZ_dom"/>
</dbReference>
<dbReference type="PROSITE" id="PS50097">
    <property type="entry name" value="BTB"/>
    <property type="match status" value="1"/>
</dbReference>
<feature type="domain" description="BTB" evidence="2">
    <location>
        <begin position="32"/>
        <end position="101"/>
    </location>
</feature>
<proteinExistence type="predicted"/>
<dbReference type="CDD" id="cd18186">
    <property type="entry name" value="BTB_POZ_ZBTB_KLHL-like"/>
    <property type="match status" value="1"/>
</dbReference>
<name>A0AB74J0P3_AURPU</name>
<evidence type="ECO:0000313" key="3">
    <source>
        <dbReference type="EMBL" id="THW45721.1"/>
    </source>
</evidence>
<dbReference type="PANTHER" id="PTHR47843">
    <property type="entry name" value="BTB DOMAIN-CONTAINING PROTEIN-RELATED"/>
    <property type="match status" value="1"/>
</dbReference>
<dbReference type="Proteomes" id="UP000309076">
    <property type="component" value="Unassembled WGS sequence"/>
</dbReference>
<evidence type="ECO:0000313" key="4">
    <source>
        <dbReference type="Proteomes" id="UP000309076"/>
    </source>
</evidence>
<evidence type="ECO:0000259" key="2">
    <source>
        <dbReference type="PROSITE" id="PS50097"/>
    </source>
</evidence>
<protein>
    <recommendedName>
        <fullName evidence="2">BTB domain-containing protein</fullName>
    </recommendedName>
</protein>